<evidence type="ECO:0000256" key="11">
    <source>
        <dbReference type="SAM" id="Coils"/>
    </source>
</evidence>
<feature type="compositionally biased region" description="Polar residues" evidence="12">
    <location>
        <begin position="805"/>
        <end position="819"/>
    </location>
</feature>
<evidence type="ECO:0000256" key="9">
    <source>
        <dbReference type="ARBA" id="ARBA00023306"/>
    </source>
</evidence>
<evidence type="ECO:0000256" key="7">
    <source>
        <dbReference type="ARBA" id="ARBA00023054"/>
    </source>
</evidence>
<keyword evidence="5" id="KW-0132">Cell division</keyword>
<dbReference type="GO" id="GO:0005813">
    <property type="term" value="C:centrosome"/>
    <property type="evidence" value="ECO:0007669"/>
    <property type="project" value="TreeGrafter"/>
</dbReference>
<evidence type="ECO:0000256" key="1">
    <source>
        <dbReference type="ARBA" id="ARBA00004114"/>
    </source>
</evidence>
<evidence type="ECO:0000256" key="5">
    <source>
        <dbReference type="ARBA" id="ARBA00022618"/>
    </source>
</evidence>
<protein>
    <recommendedName>
        <fullName evidence="3">Spindle and centriole-associated protein 1</fullName>
    </recommendedName>
    <alternativeName>
        <fullName evidence="10">Coiled-coil domain-containing protein 52</fullName>
    </alternativeName>
</protein>
<feature type="region of interest" description="Disordered" evidence="12">
    <location>
        <begin position="780"/>
        <end position="827"/>
    </location>
</feature>
<comment type="subcellular location">
    <subcellularLocation>
        <location evidence="1">Cytoplasm</location>
        <location evidence="1">Cytoskeleton</location>
        <location evidence="1">Microtubule organizing center</location>
        <location evidence="1">Centrosome</location>
        <location evidence="1">Centriole</location>
    </subcellularLocation>
    <subcellularLocation>
        <location evidence="2">Cytoplasm</location>
        <location evidence="2">Cytoskeleton</location>
        <location evidence="2">Spindle</location>
    </subcellularLocation>
</comment>
<evidence type="ECO:0000256" key="2">
    <source>
        <dbReference type="ARBA" id="ARBA00004186"/>
    </source>
</evidence>
<keyword evidence="6" id="KW-0498">Mitosis</keyword>
<dbReference type="Pfam" id="PF15678">
    <property type="entry name" value="SPICE"/>
    <property type="match status" value="1"/>
</dbReference>
<evidence type="ECO:0000256" key="10">
    <source>
        <dbReference type="ARBA" id="ARBA00030722"/>
    </source>
</evidence>
<keyword evidence="4" id="KW-0963">Cytoplasm</keyword>
<feature type="compositionally biased region" description="Polar residues" evidence="12">
    <location>
        <begin position="593"/>
        <end position="614"/>
    </location>
</feature>
<reference evidence="13 14" key="1">
    <citation type="submission" date="2019-09" db="EMBL/GenBank/DDBJ databases">
        <title>Bird 10,000 Genomes (B10K) Project - Family phase.</title>
        <authorList>
            <person name="Zhang G."/>
        </authorList>
    </citation>
    <scope>NUCLEOTIDE SEQUENCE [LARGE SCALE GENOMIC DNA]</scope>
    <source>
        <strain evidence="13">B10K-DU-029-52</strain>
    </source>
</reference>
<evidence type="ECO:0000256" key="8">
    <source>
        <dbReference type="ARBA" id="ARBA00023212"/>
    </source>
</evidence>
<dbReference type="GO" id="GO:0005814">
    <property type="term" value="C:centriole"/>
    <property type="evidence" value="ECO:0007669"/>
    <property type="project" value="UniProtKB-SubCell"/>
</dbReference>
<name>A0A7K6DM42_9PASS</name>
<comment type="caution">
    <text evidence="13">The sequence shown here is derived from an EMBL/GenBank/DDBJ whole genome shotgun (WGS) entry which is preliminary data.</text>
</comment>
<feature type="compositionally biased region" description="Polar residues" evidence="12">
    <location>
        <begin position="689"/>
        <end position="707"/>
    </location>
</feature>
<dbReference type="GO" id="GO:0051310">
    <property type="term" value="P:metaphase chromosome alignment"/>
    <property type="evidence" value="ECO:0007669"/>
    <property type="project" value="TreeGrafter"/>
</dbReference>
<dbReference type="PANTHER" id="PTHR31167:SF3">
    <property type="entry name" value="SPINDLE AND CENTRIOLE-ASSOCIATED PROTEIN 1"/>
    <property type="match status" value="1"/>
</dbReference>
<evidence type="ECO:0000256" key="3">
    <source>
        <dbReference type="ARBA" id="ARBA00018313"/>
    </source>
</evidence>
<evidence type="ECO:0000313" key="14">
    <source>
        <dbReference type="Proteomes" id="UP000571324"/>
    </source>
</evidence>
<keyword evidence="7 11" id="KW-0175">Coiled coil</keyword>
<feature type="region of interest" description="Disordered" evidence="12">
    <location>
        <begin position="678"/>
        <end position="708"/>
    </location>
</feature>
<dbReference type="OrthoDB" id="6361178at2759"/>
<feature type="coiled-coil region" evidence="11">
    <location>
        <begin position="404"/>
        <end position="452"/>
    </location>
</feature>
<keyword evidence="8" id="KW-0206">Cytoskeleton</keyword>
<keyword evidence="9" id="KW-0131">Cell cycle</keyword>
<dbReference type="GO" id="GO:0090307">
    <property type="term" value="P:mitotic spindle assembly"/>
    <property type="evidence" value="ECO:0007669"/>
    <property type="project" value="InterPro"/>
</dbReference>
<dbReference type="GO" id="GO:0046599">
    <property type="term" value="P:regulation of centriole replication"/>
    <property type="evidence" value="ECO:0007669"/>
    <property type="project" value="TreeGrafter"/>
</dbReference>
<dbReference type="InterPro" id="IPR031387">
    <property type="entry name" value="SPICE1"/>
</dbReference>
<dbReference type="AlphaFoldDB" id="A0A7K6DM42"/>
<feature type="non-terminal residue" evidence="13">
    <location>
        <position position="1"/>
    </location>
</feature>
<dbReference type="PANTHER" id="PTHR31167">
    <property type="entry name" value="SPINDLE AND CENTRIOLE ASSOCIATED PROTEIN 1 SPICE1"/>
    <property type="match status" value="1"/>
</dbReference>
<dbReference type="GO" id="GO:0051301">
    <property type="term" value="P:cell division"/>
    <property type="evidence" value="ECO:0007669"/>
    <property type="project" value="UniProtKB-KW"/>
</dbReference>
<evidence type="ECO:0000256" key="6">
    <source>
        <dbReference type="ARBA" id="ARBA00022776"/>
    </source>
</evidence>
<feature type="non-terminal residue" evidence="13">
    <location>
        <position position="827"/>
    </location>
</feature>
<proteinExistence type="predicted"/>
<organism evidence="13 14">
    <name type="scientific">Origma solitaria</name>
    <dbReference type="NCBI Taxonomy" id="720586"/>
    <lineage>
        <taxon>Eukaryota</taxon>
        <taxon>Metazoa</taxon>
        <taxon>Chordata</taxon>
        <taxon>Craniata</taxon>
        <taxon>Vertebrata</taxon>
        <taxon>Euteleostomi</taxon>
        <taxon>Archelosauria</taxon>
        <taxon>Archosauria</taxon>
        <taxon>Dinosauria</taxon>
        <taxon>Saurischia</taxon>
        <taxon>Theropoda</taxon>
        <taxon>Coelurosauria</taxon>
        <taxon>Aves</taxon>
        <taxon>Neognathae</taxon>
        <taxon>Neoaves</taxon>
        <taxon>Telluraves</taxon>
        <taxon>Australaves</taxon>
        <taxon>Passeriformes</taxon>
        <taxon>Meliphagoidea</taxon>
        <taxon>Acanthizidae</taxon>
        <taxon>Origma</taxon>
    </lineage>
</organism>
<keyword evidence="14" id="KW-1185">Reference proteome</keyword>
<evidence type="ECO:0000256" key="4">
    <source>
        <dbReference type="ARBA" id="ARBA00022490"/>
    </source>
</evidence>
<evidence type="ECO:0000313" key="13">
    <source>
        <dbReference type="EMBL" id="NWV27974.1"/>
    </source>
</evidence>
<accession>A0A7K6DM42</accession>
<feature type="region of interest" description="Disordered" evidence="12">
    <location>
        <begin position="592"/>
        <end position="624"/>
    </location>
</feature>
<feature type="region of interest" description="Disordered" evidence="12">
    <location>
        <begin position="1"/>
        <end position="26"/>
    </location>
</feature>
<dbReference type="GO" id="GO:0005819">
    <property type="term" value="C:spindle"/>
    <property type="evidence" value="ECO:0007669"/>
    <property type="project" value="UniProtKB-SubCell"/>
</dbReference>
<sequence length="827" mass="91844">GPRSAPPSGRAEQNRLGPRPLPPLPVAAMSLLRGSRPRAAGRKGPWKAAAVARRDWDNTVHDLTVHRATPEDILRRREIHKSKNKALAHMELQEKALNRKWKKQKQLDVDSLEKRKLALMREILSDQYHLQGVLERSGQVMAVTKDLFGDAPHTRTGFPNVTMAPNCDLESSQGPIVQKSDPSSQLSILSESVMDSQALNEEEEEALLEDGCCNLLGFKSSINSDVLLRLLKEENSLVNSQLWVDKDVRKTTLSQESNMPLTPTTISPSLDQSALNATSVIKRTYSRLQNEDSVDSTDTVRQVLNPNSRKQKQIAVKMKRKQAAENSARQKRDDSSANLIQTDLPRDNKSSLDVLNHMIHEVEHELEEYERCTGREVQRKERSEGLSGFTLSLVNALCRLMRYLKETEMQLHEKERMRQQQEEMLNEHRELIDALTAEVLQVREENITMQKKLQQYMMVTDEKLMCLIQAFKGLPLVEPGRDQSPKHFGIASNKGPANSQGKPNLTYSEPAIDVGNRENVLKFPQEELPFTLPPGPGASGDVRPGRSLPAHVFQPAVLLSPPQQKSSQELSSLQNVFAAISQSTERELCNERSLPSSLRTQSTTEENCSISRRQPTCPADKDLENSHEKISLSCPGDTGKNSTAEELLQNGDLLGQIAELTWQNALIKAQLSKFRGVSGDKSDCLHQPDPTQNADLSPDSSQGQSHLMVSRSLEERIAELNCQSTEARDKLLQLIDQQKSAATDMVSPMLSPVPAPSLNYTENAGRTIEVPVPVAVAVDSSKDDSVSHASMRRSAGHPSKPCSPLSATSESAKLTSVSQRPKVRAEK</sequence>
<gene>
    <name evidence="13" type="primary">Spice1</name>
    <name evidence="13" type="ORF">ORISOL_R11218</name>
</gene>
<dbReference type="EMBL" id="VZRL01005858">
    <property type="protein sequence ID" value="NWV27974.1"/>
    <property type="molecule type" value="Genomic_DNA"/>
</dbReference>
<dbReference type="Proteomes" id="UP000571324">
    <property type="component" value="Unassembled WGS sequence"/>
</dbReference>
<feature type="region of interest" description="Disordered" evidence="12">
    <location>
        <begin position="322"/>
        <end position="347"/>
    </location>
</feature>
<evidence type="ECO:0000256" key="12">
    <source>
        <dbReference type="SAM" id="MobiDB-lite"/>
    </source>
</evidence>
<feature type="coiled-coil region" evidence="11">
    <location>
        <begin position="710"/>
        <end position="737"/>
    </location>
</feature>